<dbReference type="SUPFAM" id="SSF55136">
    <property type="entry name" value="Probable bacterial effector-binding domain"/>
    <property type="match status" value="1"/>
</dbReference>
<evidence type="ECO:0000259" key="1">
    <source>
        <dbReference type="SMART" id="SM00871"/>
    </source>
</evidence>
<dbReference type="SMART" id="SM00871">
    <property type="entry name" value="AraC_E_bind"/>
    <property type="match status" value="1"/>
</dbReference>
<evidence type="ECO:0000313" key="2">
    <source>
        <dbReference type="EMBL" id="SJZ97740.1"/>
    </source>
</evidence>
<dbReference type="InterPro" id="IPR029442">
    <property type="entry name" value="GyrI-like"/>
</dbReference>
<proteinExistence type="predicted"/>
<organism evidence="2 3">
    <name type="scientific">Anaerorhabdus furcosa</name>
    <dbReference type="NCBI Taxonomy" id="118967"/>
    <lineage>
        <taxon>Bacteria</taxon>
        <taxon>Bacillati</taxon>
        <taxon>Bacillota</taxon>
        <taxon>Erysipelotrichia</taxon>
        <taxon>Erysipelotrichales</taxon>
        <taxon>Erysipelotrichaceae</taxon>
        <taxon>Anaerorhabdus</taxon>
    </lineage>
</organism>
<keyword evidence="3" id="KW-1185">Reference proteome</keyword>
<dbReference type="RefSeq" id="WP_078712658.1">
    <property type="nucleotide sequence ID" value="NZ_FUWY01000008.1"/>
</dbReference>
<reference evidence="3" key="1">
    <citation type="submission" date="2017-02" db="EMBL/GenBank/DDBJ databases">
        <authorList>
            <person name="Varghese N."/>
            <person name="Submissions S."/>
        </authorList>
    </citation>
    <scope>NUCLEOTIDE SEQUENCE [LARGE SCALE GENOMIC DNA]</scope>
    <source>
        <strain evidence="3">ATCC 25662</strain>
    </source>
</reference>
<dbReference type="InterPro" id="IPR010499">
    <property type="entry name" value="AraC_E-bd"/>
</dbReference>
<dbReference type="Gene3D" id="3.20.80.10">
    <property type="entry name" value="Regulatory factor, effector binding domain"/>
    <property type="match status" value="1"/>
</dbReference>
<dbReference type="OrthoDB" id="9816011at2"/>
<dbReference type="InterPro" id="IPR011256">
    <property type="entry name" value="Reg_factor_effector_dom_sf"/>
</dbReference>
<dbReference type="Proteomes" id="UP000243297">
    <property type="component" value="Unassembled WGS sequence"/>
</dbReference>
<feature type="domain" description="AraC effector-binding" evidence="1">
    <location>
        <begin position="1"/>
        <end position="147"/>
    </location>
</feature>
<dbReference type="Pfam" id="PF06445">
    <property type="entry name" value="GyrI-like"/>
    <property type="match status" value="1"/>
</dbReference>
<name>A0A1T4Q1N5_9FIRM</name>
<evidence type="ECO:0000313" key="3">
    <source>
        <dbReference type="Proteomes" id="UP000243297"/>
    </source>
</evidence>
<dbReference type="STRING" id="118967.SAMN02745191_2269"/>
<dbReference type="EMBL" id="FUWY01000008">
    <property type="protein sequence ID" value="SJZ97740.1"/>
    <property type="molecule type" value="Genomic_DNA"/>
</dbReference>
<accession>A0A1T4Q1N5</accession>
<sequence>MKFEIKEVEGTRVVYMKYKGLPQKASKHLATVFKSIKGKSCGAPIFYYLKEIANSEEVEMEICVPSDENPSIPGVEVKILPREKVIATTYVGPYTNLSKGYEELMAYVKENQVNVTGVAKEIYLKGPGMILPGNPSKYITEIQFLLG</sequence>
<protein>
    <submittedName>
        <fullName evidence="2">Effector-binding domain-containing protein</fullName>
    </submittedName>
</protein>
<gene>
    <name evidence="2" type="ORF">SAMN02745191_2269</name>
</gene>
<dbReference type="AlphaFoldDB" id="A0A1T4Q1N5"/>